<evidence type="ECO:0000313" key="2">
    <source>
        <dbReference type="Proteomes" id="UP000199623"/>
    </source>
</evidence>
<evidence type="ECO:0000313" key="1">
    <source>
        <dbReference type="EMBL" id="SDG68417.1"/>
    </source>
</evidence>
<keyword evidence="2" id="KW-1185">Reference proteome</keyword>
<dbReference type="STRING" id="200378.SAMN05216553_110231"/>
<dbReference type="EMBL" id="FNCC01000010">
    <property type="protein sequence ID" value="SDG68417.1"/>
    <property type="molecule type" value="Genomic_DNA"/>
</dbReference>
<sequence>MQQVGRYDTFIDKGNVEGRGNGVQDMSTTTTVRDVVRSVVARVEPAELPLLDGLAEFDDETVVRRLSGRAGREPLGFGLGEILALVTPVVWLVLNEIAQRAAGAAVDGTAKGAKRLLRRLTGRRSQQVVLPALTADEVAEVRRRLRELAAAHELDDALTEEIVTAVLDHIDRRPPDEREDDGGGAAR</sequence>
<reference evidence="2" key="1">
    <citation type="submission" date="2016-10" db="EMBL/GenBank/DDBJ databases">
        <authorList>
            <person name="Varghese N."/>
            <person name="Submissions S."/>
        </authorList>
    </citation>
    <scope>NUCLEOTIDE SEQUENCE [LARGE SCALE GENOMIC DNA]</scope>
    <source>
        <strain evidence="2">CGMCC 4.3506</strain>
    </source>
</reference>
<organism evidence="1 2">
    <name type="scientific">Lentzea fradiae</name>
    <dbReference type="NCBI Taxonomy" id="200378"/>
    <lineage>
        <taxon>Bacteria</taxon>
        <taxon>Bacillati</taxon>
        <taxon>Actinomycetota</taxon>
        <taxon>Actinomycetes</taxon>
        <taxon>Pseudonocardiales</taxon>
        <taxon>Pseudonocardiaceae</taxon>
        <taxon>Lentzea</taxon>
    </lineage>
</organism>
<name>A0A1G7W8Z3_9PSEU</name>
<accession>A0A1G7W8Z3</accession>
<protein>
    <submittedName>
        <fullName evidence="1">Uncharacterized protein</fullName>
    </submittedName>
</protein>
<dbReference type="AlphaFoldDB" id="A0A1G7W8Z3"/>
<proteinExistence type="predicted"/>
<dbReference type="Proteomes" id="UP000199623">
    <property type="component" value="Unassembled WGS sequence"/>
</dbReference>
<gene>
    <name evidence="1" type="ORF">SAMN05216553_110231</name>
</gene>